<evidence type="ECO:0000313" key="2">
    <source>
        <dbReference type="Proteomes" id="UP000255549"/>
    </source>
</evidence>
<dbReference type="AlphaFoldDB" id="A0A380GCL5"/>
<dbReference type="Proteomes" id="UP000255549">
    <property type="component" value="Unassembled WGS sequence"/>
</dbReference>
<protein>
    <submittedName>
        <fullName evidence="1">Uncharacterized protein</fullName>
    </submittedName>
</protein>
<organism evidence="1 2">
    <name type="scientific">Staphylococcus intermedius NCTC 11048</name>
    <dbReference type="NCBI Taxonomy" id="1141106"/>
    <lineage>
        <taxon>Bacteria</taxon>
        <taxon>Bacillati</taxon>
        <taxon>Bacillota</taxon>
        <taxon>Bacilli</taxon>
        <taxon>Bacillales</taxon>
        <taxon>Staphylococcaceae</taxon>
        <taxon>Staphylococcus</taxon>
        <taxon>Staphylococcus intermedius group</taxon>
    </lineage>
</organism>
<dbReference type="EMBL" id="UHDP01000003">
    <property type="protein sequence ID" value="SUM47701.1"/>
    <property type="molecule type" value="Genomic_DNA"/>
</dbReference>
<keyword evidence="2" id="KW-1185">Reference proteome</keyword>
<accession>A0A380GCL5</accession>
<gene>
    <name evidence="1" type="ORF">NCTC11048_02786</name>
</gene>
<reference evidence="1 2" key="1">
    <citation type="submission" date="2018-06" db="EMBL/GenBank/DDBJ databases">
        <authorList>
            <consortium name="Pathogen Informatics"/>
            <person name="Doyle S."/>
        </authorList>
    </citation>
    <scope>NUCLEOTIDE SEQUENCE [LARGE SCALE GENOMIC DNA]</scope>
    <source>
        <strain evidence="2">NCTC 11048</strain>
    </source>
</reference>
<name>A0A380GCL5_STAIN</name>
<sequence>MPKHIQQILFDLQLHAGIAEAIWKEKGLIKGGD</sequence>
<evidence type="ECO:0000313" key="1">
    <source>
        <dbReference type="EMBL" id="SUM47701.1"/>
    </source>
</evidence>
<proteinExistence type="predicted"/>
<dbReference type="STRING" id="1141106.GCA_000308095_01852"/>